<name>A0A388KYF0_CHABU</name>
<evidence type="ECO:0000313" key="2">
    <source>
        <dbReference type="EMBL" id="GBG75086.1"/>
    </source>
</evidence>
<dbReference type="AlphaFoldDB" id="A0A388KYF0"/>
<dbReference type="Gramene" id="GBG75086">
    <property type="protein sequence ID" value="GBG75086"/>
    <property type="gene ID" value="CBR_g19599"/>
</dbReference>
<gene>
    <name evidence="2" type="ORF">CBR_g19599</name>
</gene>
<dbReference type="EMBL" id="BFEA01000217">
    <property type="protein sequence ID" value="GBG75086.1"/>
    <property type="molecule type" value="Genomic_DNA"/>
</dbReference>
<evidence type="ECO:0000256" key="1">
    <source>
        <dbReference type="SAM" id="MobiDB-lite"/>
    </source>
</evidence>
<organism evidence="2 3">
    <name type="scientific">Chara braunii</name>
    <name type="common">Braun's stonewort</name>
    <dbReference type="NCBI Taxonomy" id="69332"/>
    <lineage>
        <taxon>Eukaryota</taxon>
        <taxon>Viridiplantae</taxon>
        <taxon>Streptophyta</taxon>
        <taxon>Charophyceae</taxon>
        <taxon>Charales</taxon>
        <taxon>Characeae</taxon>
        <taxon>Chara</taxon>
    </lineage>
</organism>
<evidence type="ECO:0000313" key="3">
    <source>
        <dbReference type="Proteomes" id="UP000265515"/>
    </source>
</evidence>
<dbReference type="Proteomes" id="UP000265515">
    <property type="component" value="Unassembled WGS sequence"/>
</dbReference>
<feature type="compositionally biased region" description="Basic and acidic residues" evidence="1">
    <location>
        <begin position="164"/>
        <end position="180"/>
    </location>
</feature>
<sequence>MRYCGVRFVRSLCHGTRSATIRQTDDSEEKEFLRQLIAEKKEEQARRKEVEEKRRFDEMIRQEIERNSEAMEARVMSKIGRHYLAAKDEARWEETRCHIDRTPRPSQRQRVADDFTDKDIEEIENEIAKLYELREKKRKVKHSCTTPVRRSFRQPDFNCQGSVDNERPGGESSRMGELRGRSKVAAGSGPDGILTYILAQRRLLTPKTKDQLKAICAQEGVTYTTKASTIKRIVEVLIKNFSPTLNHRRRVLPTKKSRRGGRIRRKGLEERLQHRLANVLKNVKKGKAKVQEPEDSDELYASNDSDRGEVEALSNKTGNLTIKEKRKRSGEKETGDSPPMETPKKRHGKQGRKIPATIGPIGRLKYVTENLRDLADLTVDELKQICKTEDVQWEGKKMQTILAIANKRTQVAYRSHDEDDAENVADDTSTNEVAETGGDVEEEV</sequence>
<proteinExistence type="predicted"/>
<feature type="region of interest" description="Disordered" evidence="1">
    <location>
        <begin position="415"/>
        <end position="444"/>
    </location>
</feature>
<feature type="region of interest" description="Disordered" evidence="1">
    <location>
        <begin position="155"/>
        <end position="185"/>
    </location>
</feature>
<protein>
    <submittedName>
        <fullName evidence="2">Uncharacterized protein</fullName>
    </submittedName>
</protein>
<keyword evidence="3" id="KW-1185">Reference proteome</keyword>
<reference evidence="2 3" key="1">
    <citation type="journal article" date="2018" name="Cell">
        <title>The Chara Genome: Secondary Complexity and Implications for Plant Terrestrialization.</title>
        <authorList>
            <person name="Nishiyama T."/>
            <person name="Sakayama H."/>
            <person name="Vries J.D."/>
            <person name="Buschmann H."/>
            <person name="Saint-Marcoux D."/>
            <person name="Ullrich K.K."/>
            <person name="Haas F.B."/>
            <person name="Vanderstraeten L."/>
            <person name="Becker D."/>
            <person name="Lang D."/>
            <person name="Vosolsobe S."/>
            <person name="Rombauts S."/>
            <person name="Wilhelmsson P.K.I."/>
            <person name="Janitza P."/>
            <person name="Kern R."/>
            <person name="Heyl A."/>
            <person name="Rumpler F."/>
            <person name="Villalobos L.I.A.C."/>
            <person name="Clay J.M."/>
            <person name="Skokan R."/>
            <person name="Toyoda A."/>
            <person name="Suzuki Y."/>
            <person name="Kagoshima H."/>
            <person name="Schijlen E."/>
            <person name="Tajeshwar N."/>
            <person name="Catarino B."/>
            <person name="Hetherington A.J."/>
            <person name="Saltykova A."/>
            <person name="Bonnot C."/>
            <person name="Breuninger H."/>
            <person name="Symeonidi A."/>
            <person name="Radhakrishnan G.V."/>
            <person name="Van Nieuwerburgh F."/>
            <person name="Deforce D."/>
            <person name="Chang C."/>
            <person name="Karol K.G."/>
            <person name="Hedrich R."/>
            <person name="Ulvskov P."/>
            <person name="Glockner G."/>
            <person name="Delwiche C.F."/>
            <person name="Petrasek J."/>
            <person name="Van de Peer Y."/>
            <person name="Friml J."/>
            <person name="Beilby M."/>
            <person name="Dolan L."/>
            <person name="Kohara Y."/>
            <person name="Sugano S."/>
            <person name="Fujiyama A."/>
            <person name="Delaux P.-M."/>
            <person name="Quint M."/>
            <person name="TheiBen G."/>
            <person name="Hagemann M."/>
            <person name="Harholt J."/>
            <person name="Dunand C."/>
            <person name="Zachgo S."/>
            <person name="Langdale J."/>
            <person name="Maumus F."/>
            <person name="Straeten D.V.D."/>
            <person name="Gould S.B."/>
            <person name="Rensing S.A."/>
        </authorList>
    </citation>
    <scope>NUCLEOTIDE SEQUENCE [LARGE SCALE GENOMIC DNA]</scope>
    <source>
        <strain evidence="2 3">S276</strain>
    </source>
</reference>
<accession>A0A388KYF0</accession>
<feature type="region of interest" description="Disordered" evidence="1">
    <location>
        <begin position="283"/>
        <end position="357"/>
    </location>
</feature>
<comment type="caution">
    <text evidence="2">The sequence shown here is derived from an EMBL/GenBank/DDBJ whole genome shotgun (WGS) entry which is preliminary data.</text>
</comment>